<organism evidence="3 4">
    <name type="scientific">Desulfoluna spongiiphila</name>
    <dbReference type="NCBI Taxonomy" id="419481"/>
    <lineage>
        <taxon>Bacteria</taxon>
        <taxon>Pseudomonadati</taxon>
        <taxon>Thermodesulfobacteriota</taxon>
        <taxon>Desulfobacteria</taxon>
        <taxon>Desulfobacterales</taxon>
        <taxon>Desulfolunaceae</taxon>
        <taxon>Desulfoluna</taxon>
    </lineage>
</organism>
<evidence type="ECO:0000256" key="2">
    <source>
        <dbReference type="SAM" id="Phobius"/>
    </source>
</evidence>
<sequence>MVFISTMLALLVASNFGRQGLIYGFILGISMEVVNLVVSARVVRKAEENTRIRYMGLLEKKKDREKLLEKKCESLTREIDTLDRQVKELEEKTNGYMHQVTENEKVIDKLRRENEKQARIIDAAGNRLP</sequence>
<keyword evidence="1" id="KW-0175">Coiled coil</keyword>
<keyword evidence="2" id="KW-0472">Membrane</keyword>
<name>A0A1G5HAZ0_9BACT</name>
<keyword evidence="2" id="KW-0812">Transmembrane</keyword>
<accession>A0A1G5HAZ0</accession>
<gene>
    <name evidence="3" type="ORF">SAMN05216233_11360</name>
</gene>
<dbReference type="STRING" id="419481.SAMN05216233_11360"/>
<dbReference type="EMBL" id="FMUX01000013">
    <property type="protein sequence ID" value="SCY60887.1"/>
    <property type="molecule type" value="Genomic_DNA"/>
</dbReference>
<keyword evidence="4" id="KW-1185">Reference proteome</keyword>
<keyword evidence="2" id="KW-1133">Transmembrane helix</keyword>
<reference evidence="3 4" key="1">
    <citation type="submission" date="2016-10" db="EMBL/GenBank/DDBJ databases">
        <authorList>
            <person name="de Groot N.N."/>
        </authorList>
    </citation>
    <scope>NUCLEOTIDE SEQUENCE [LARGE SCALE GENOMIC DNA]</scope>
    <source>
        <strain evidence="3 4">AA1</strain>
    </source>
</reference>
<evidence type="ECO:0000256" key="1">
    <source>
        <dbReference type="SAM" id="Coils"/>
    </source>
</evidence>
<feature type="coiled-coil region" evidence="1">
    <location>
        <begin position="58"/>
        <end position="127"/>
    </location>
</feature>
<proteinExistence type="predicted"/>
<protein>
    <submittedName>
        <fullName evidence="3">Uncharacterized protein</fullName>
    </submittedName>
</protein>
<dbReference type="Proteomes" id="UP000198870">
    <property type="component" value="Unassembled WGS sequence"/>
</dbReference>
<feature type="transmembrane region" description="Helical" evidence="2">
    <location>
        <begin position="20"/>
        <end position="43"/>
    </location>
</feature>
<dbReference type="AlphaFoldDB" id="A0A1G5HAZ0"/>
<dbReference type="RefSeq" id="WP_092212230.1">
    <property type="nucleotide sequence ID" value="NZ_FMUX01000013.1"/>
</dbReference>
<evidence type="ECO:0000313" key="3">
    <source>
        <dbReference type="EMBL" id="SCY60887.1"/>
    </source>
</evidence>
<evidence type="ECO:0000313" key="4">
    <source>
        <dbReference type="Proteomes" id="UP000198870"/>
    </source>
</evidence>